<sequence length="182" mass="21191">MTMNQDIVCRRYWHFCLRDVLECIEELRNLWRPPFDEQSRADYFYVKVQILEIFNIRLGCQLGYHDHREPYELIVQIDRRFFNWHNRQLYGRTDPNSSQGGQALQNHDPNNGQNSQRAEIPGASMMIRAIRRNESISTLSSASMDRPVSRLSCDENSFALAAISPMGSVESINDNDDTNAFN</sequence>
<reference evidence="2 3" key="1">
    <citation type="submission" date="2020-04" db="EMBL/GenBank/DDBJ databases">
        <authorList>
            <person name="Laetsch R D."/>
            <person name="Stevens L."/>
            <person name="Kumar S."/>
            <person name="Blaxter L. M."/>
        </authorList>
    </citation>
    <scope>NUCLEOTIDE SEQUENCE [LARGE SCALE GENOMIC DNA]</scope>
</reference>
<evidence type="ECO:0000313" key="3">
    <source>
        <dbReference type="Proteomes" id="UP000494206"/>
    </source>
</evidence>
<dbReference type="AlphaFoldDB" id="A0A8S1F6P5"/>
<evidence type="ECO:0000313" key="2">
    <source>
        <dbReference type="EMBL" id="CAB3411544.1"/>
    </source>
</evidence>
<comment type="caution">
    <text evidence="2">The sequence shown here is derived from an EMBL/GenBank/DDBJ whole genome shotgun (WGS) entry which is preliminary data.</text>
</comment>
<organism evidence="2 3">
    <name type="scientific">Caenorhabditis bovis</name>
    <dbReference type="NCBI Taxonomy" id="2654633"/>
    <lineage>
        <taxon>Eukaryota</taxon>
        <taxon>Metazoa</taxon>
        <taxon>Ecdysozoa</taxon>
        <taxon>Nematoda</taxon>
        <taxon>Chromadorea</taxon>
        <taxon>Rhabditida</taxon>
        <taxon>Rhabditina</taxon>
        <taxon>Rhabditomorpha</taxon>
        <taxon>Rhabditoidea</taxon>
        <taxon>Rhabditidae</taxon>
        <taxon>Peloderinae</taxon>
        <taxon>Caenorhabditis</taxon>
    </lineage>
</organism>
<name>A0A8S1F6P5_9PELO</name>
<evidence type="ECO:0000256" key="1">
    <source>
        <dbReference type="SAM" id="MobiDB-lite"/>
    </source>
</evidence>
<protein>
    <submittedName>
        <fullName evidence="2">Uncharacterized protein</fullName>
    </submittedName>
</protein>
<dbReference type="Proteomes" id="UP000494206">
    <property type="component" value="Unassembled WGS sequence"/>
</dbReference>
<accession>A0A8S1F6P5</accession>
<feature type="compositionally biased region" description="Polar residues" evidence="1">
    <location>
        <begin position="94"/>
        <end position="117"/>
    </location>
</feature>
<proteinExistence type="predicted"/>
<feature type="region of interest" description="Disordered" evidence="1">
    <location>
        <begin position="93"/>
        <end position="117"/>
    </location>
</feature>
<dbReference type="EMBL" id="CADEPM010000014">
    <property type="protein sequence ID" value="CAB3411544.1"/>
    <property type="molecule type" value="Genomic_DNA"/>
</dbReference>
<keyword evidence="3" id="KW-1185">Reference proteome</keyword>
<gene>
    <name evidence="2" type="ORF">CBOVIS_LOCUS12927</name>
</gene>